<comment type="caution">
    <text evidence="1">The sequence shown here is derived from an EMBL/GenBank/DDBJ whole genome shotgun (WGS) entry which is preliminary data.</text>
</comment>
<evidence type="ECO:0000313" key="1">
    <source>
        <dbReference type="EMBL" id="KAG2495965.1"/>
    </source>
</evidence>
<gene>
    <name evidence="1" type="ORF">HYH03_005895</name>
</gene>
<organism evidence="1 2">
    <name type="scientific">Edaphochlamys debaryana</name>
    <dbReference type="NCBI Taxonomy" id="47281"/>
    <lineage>
        <taxon>Eukaryota</taxon>
        <taxon>Viridiplantae</taxon>
        <taxon>Chlorophyta</taxon>
        <taxon>core chlorophytes</taxon>
        <taxon>Chlorophyceae</taxon>
        <taxon>CS clade</taxon>
        <taxon>Chlamydomonadales</taxon>
        <taxon>Chlamydomonadales incertae sedis</taxon>
        <taxon>Edaphochlamys</taxon>
    </lineage>
</organism>
<name>A0A835YBR6_9CHLO</name>
<evidence type="ECO:0000313" key="2">
    <source>
        <dbReference type="Proteomes" id="UP000612055"/>
    </source>
</evidence>
<keyword evidence="2" id="KW-1185">Reference proteome</keyword>
<accession>A0A835YBR6</accession>
<dbReference type="Proteomes" id="UP000612055">
    <property type="component" value="Unassembled WGS sequence"/>
</dbReference>
<protein>
    <submittedName>
        <fullName evidence="1">Uncharacterized protein</fullName>
    </submittedName>
</protein>
<proteinExistence type="predicted"/>
<sequence length="162" mass="17474">MEEKREVTKVNRTWQPICVCDWKPSAPADVFIVLDLGTAPAGSVAYLDDFLLTFSFRFINKTTRAPLANLTLASLALQLTQHDFMFGTAMEWAGVPPSRLPCYLAAAALLPGRGCPGTWPRLPCYLAAAALLPGRGCPGTWPRLPWYLAAAALVPGRGCPGT</sequence>
<dbReference type="AlphaFoldDB" id="A0A835YBR6"/>
<reference evidence="1" key="1">
    <citation type="journal article" date="2020" name="bioRxiv">
        <title>Comparative genomics of Chlamydomonas.</title>
        <authorList>
            <person name="Craig R.J."/>
            <person name="Hasan A.R."/>
            <person name="Ness R.W."/>
            <person name="Keightley P.D."/>
        </authorList>
    </citation>
    <scope>NUCLEOTIDE SEQUENCE</scope>
    <source>
        <strain evidence="1">CCAP 11/70</strain>
    </source>
</reference>
<dbReference type="EMBL" id="JAEHOE010000021">
    <property type="protein sequence ID" value="KAG2495965.1"/>
    <property type="molecule type" value="Genomic_DNA"/>
</dbReference>